<reference evidence="1" key="2">
    <citation type="journal article" date="2023" name="Int. J. Mol. Sci.">
        <title>De Novo Assembly and Annotation of 11 Diverse Shrub Willow (Salix) Genomes Reveals Novel Gene Organization in Sex-Linked Regions.</title>
        <authorList>
            <person name="Hyden B."/>
            <person name="Feng K."/>
            <person name="Yates T.B."/>
            <person name="Jawdy S."/>
            <person name="Cereghino C."/>
            <person name="Smart L.B."/>
            <person name="Muchero W."/>
        </authorList>
    </citation>
    <scope>NUCLEOTIDE SEQUENCE</scope>
    <source>
        <tissue evidence="1">Shoot tip</tissue>
    </source>
</reference>
<evidence type="ECO:0000313" key="1">
    <source>
        <dbReference type="EMBL" id="KAJ6313103.1"/>
    </source>
</evidence>
<reference evidence="1" key="1">
    <citation type="submission" date="2022-10" db="EMBL/GenBank/DDBJ databases">
        <authorList>
            <person name="Hyden B.L."/>
            <person name="Feng K."/>
            <person name="Yates T."/>
            <person name="Jawdy S."/>
            <person name="Smart L.B."/>
            <person name="Muchero W."/>
        </authorList>
    </citation>
    <scope>NUCLEOTIDE SEQUENCE</scope>
    <source>
        <tissue evidence="1">Shoot tip</tissue>
    </source>
</reference>
<keyword evidence="2" id="KW-1185">Reference proteome</keyword>
<organism evidence="1 2">
    <name type="scientific">Salix suchowensis</name>
    <dbReference type="NCBI Taxonomy" id="1278906"/>
    <lineage>
        <taxon>Eukaryota</taxon>
        <taxon>Viridiplantae</taxon>
        <taxon>Streptophyta</taxon>
        <taxon>Embryophyta</taxon>
        <taxon>Tracheophyta</taxon>
        <taxon>Spermatophyta</taxon>
        <taxon>Magnoliopsida</taxon>
        <taxon>eudicotyledons</taxon>
        <taxon>Gunneridae</taxon>
        <taxon>Pentapetalae</taxon>
        <taxon>rosids</taxon>
        <taxon>fabids</taxon>
        <taxon>Malpighiales</taxon>
        <taxon>Salicaceae</taxon>
        <taxon>Saliceae</taxon>
        <taxon>Salix</taxon>
    </lineage>
</organism>
<protein>
    <submittedName>
        <fullName evidence="1">Uncharacterized protein</fullName>
    </submittedName>
</protein>
<sequence length="32" mass="3736">MLPKVMCGFFLCFPFFSQTSFIYTSMIERGCC</sequence>
<dbReference type="Proteomes" id="UP001141253">
    <property type="component" value="Chromosome 10"/>
</dbReference>
<evidence type="ECO:0000313" key="2">
    <source>
        <dbReference type="Proteomes" id="UP001141253"/>
    </source>
</evidence>
<accession>A0ABQ8ZZK3</accession>
<name>A0ABQ8ZZK3_9ROSI</name>
<dbReference type="EMBL" id="JAPFFI010000024">
    <property type="protein sequence ID" value="KAJ6313103.1"/>
    <property type="molecule type" value="Genomic_DNA"/>
</dbReference>
<gene>
    <name evidence="1" type="ORF">OIU77_014588</name>
</gene>
<proteinExistence type="predicted"/>
<comment type="caution">
    <text evidence="1">The sequence shown here is derived from an EMBL/GenBank/DDBJ whole genome shotgun (WGS) entry which is preliminary data.</text>
</comment>